<dbReference type="Gene3D" id="3.40.190.10">
    <property type="entry name" value="Periplasmic binding protein-like II"/>
    <property type="match status" value="2"/>
</dbReference>
<proteinExistence type="inferred from homology"/>
<sequence>MKTTLDEMQAFLAVIDSGSITAAAEALQQTVSAVSRALARLEEKLGVTLLTRTTRRLRLTEEGEAFLAQARAIVSAVETAEEQMAARRERPAGRLRVDAATSFLLHVIVPRVPGYRARYPEVTLELNGNERNIDLVERRTDLAFRIGPLGDSSLHARPIGRSRLRVLASTDYLARHGTPADVAALLREHTLIGFRQPESLKRWPLADAGGEPVEVEPQVAAASGETLLHLARAGTGITCLSDFMTATDRANGQLVQVLAEQTLDMRQPINAVYYRNTAVSARITSFLDYLVEALGERPFED</sequence>
<dbReference type="InterPro" id="IPR005119">
    <property type="entry name" value="LysR_subst-bd"/>
</dbReference>
<dbReference type="InterPro" id="IPR036388">
    <property type="entry name" value="WH-like_DNA-bd_sf"/>
</dbReference>
<dbReference type="GO" id="GO:0043565">
    <property type="term" value="F:sequence-specific DNA binding"/>
    <property type="evidence" value="ECO:0007669"/>
    <property type="project" value="TreeGrafter"/>
</dbReference>
<dbReference type="FunFam" id="1.10.10.10:FF:000001">
    <property type="entry name" value="LysR family transcriptional regulator"/>
    <property type="match status" value="1"/>
</dbReference>
<evidence type="ECO:0000256" key="4">
    <source>
        <dbReference type="ARBA" id="ARBA00023163"/>
    </source>
</evidence>
<dbReference type="STRING" id="676599.ARC20_01430"/>
<keyword evidence="2" id="KW-0805">Transcription regulation</keyword>
<evidence type="ECO:0000259" key="5">
    <source>
        <dbReference type="PROSITE" id="PS50931"/>
    </source>
</evidence>
<dbReference type="Gene3D" id="1.10.10.10">
    <property type="entry name" value="Winged helix-like DNA-binding domain superfamily/Winged helix DNA-binding domain"/>
    <property type="match status" value="1"/>
</dbReference>
<gene>
    <name evidence="6" type="ORF">ARC20_01430</name>
</gene>
<keyword evidence="4" id="KW-0804">Transcription</keyword>
<dbReference type="SUPFAM" id="SSF46785">
    <property type="entry name" value="Winged helix' DNA-binding domain"/>
    <property type="match status" value="1"/>
</dbReference>
<dbReference type="InterPro" id="IPR000847">
    <property type="entry name" value="LysR_HTH_N"/>
</dbReference>
<dbReference type="PANTHER" id="PTHR30537:SF20">
    <property type="entry name" value="TRANSCRIPTIONAL REGULATORY PROTEIN"/>
    <property type="match status" value="1"/>
</dbReference>
<dbReference type="Proteomes" id="UP000051802">
    <property type="component" value="Unassembled WGS sequence"/>
</dbReference>
<evidence type="ECO:0000256" key="3">
    <source>
        <dbReference type="ARBA" id="ARBA00023125"/>
    </source>
</evidence>
<dbReference type="Pfam" id="PF00126">
    <property type="entry name" value="HTH_1"/>
    <property type="match status" value="1"/>
</dbReference>
<dbReference type="RefSeq" id="WP_057647794.1">
    <property type="nucleotide sequence ID" value="NZ_LLXU01000098.1"/>
</dbReference>
<dbReference type="Pfam" id="PF03466">
    <property type="entry name" value="LysR_substrate"/>
    <property type="match status" value="1"/>
</dbReference>
<evidence type="ECO:0000313" key="7">
    <source>
        <dbReference type="Proteomes" id="UP000051802"/>
    </source>
</evidence>
<evidence type="ECO:0000256" key="2">
    <source>
        <dbReference type="ARBA" id="ARBA00023015"/>
    </source>
</evidence>
<comment type="caution">
    <text evidence="6">The sequence shown here is derived from an EMBL/GenBank/DDBJ whole genome shotgun (WGS) entry which is preliminary data.</text>
</comment>
<reference evidence="6 7" key="1">
    <citation type="submission" date="2015-10" db="EMBL/GenBank/DDBJ databases">
        <title>Genome sequencing and analysis of members of genus Stenotrophomonas.</title>
        <authorList>
            <person name="Patil P.P."/>
            <person name="Midha S."/>
            <person name="Patil P.B."/>
        </authorList>
    </citation>
    <scope>NUCLEOTIDE SEQUENCE [LARGE SCALE GENOMIC DNA]</scope>
    <source>
        <strain evidence="6 7">JCM 16536</strain>
    </source>
</reference>
<dbReference type="SUPFAM" id="SSF53850">
    <property type="entry name" value="Periplasmic binding protein-like II"/>
    <property type="match status" value="1"/>
</dbReference>
<name>A0A0R0A5L6_9GAMM</name>
<keyword evidence="3" id="KW-0238">DNA-binding</keyword>
<dbReference type="PROSITE" id="PS50931">
    <property type="entry name" value="HTH_LYSR"/>
    <property type="match status" value="1"/>
</dbReference>
<dbReference type="EMBL" id="LLXU01000098">
    <property type="protein sequence ID" value="KRG40432.1"/>
    <property type="molecule type" value="Genomic_DNA"/>
</dbReference>
<keyword evidence="7" id="KW-1185">Reference proteome</keyword>
<evidence type="ECO:0000256" key="1">
    <source>
        <dbReference type="ARBA" id="ARBA00009437"/>
    </source>
</evidence>
<dbReference type="InterPro" id="IPR058163">
    <property type="entry name" value="LysR-type_TF_proteobact-type"/>
</dbReference>
<dbReference type="OrthoDB" id="9810065at2"/>
<evidence type="ECO:0000313" key="6">
    <source>
        <dbReference type="EMBL" id="KRG40432.1"/>
    </source>
</evidence>
<comment type="similarity">
    <text evidence="1">Belongs to the LysR transcriptional regulatory family.</text>
</comment>
<dbReference type="InterPro" id="IPR036390">
    <property type="entry name" value="WH_DNA-bd_sf"/>
</dbReference>
<dbReference type="AlphaFoldDB" id="A0A0R0A5L6"/>
<dbReference type="PANTHER" id="PTHR30537">
    <property type="entry name" value="HTH-TYPE TRANSCRIPTIONAL REGULATOR"/>
    <property type="match status" value="1"/>
</dbReference>
<protein>
    <submittedName>
        <fullName evidence="6">LysR family transcriptional regulator</fullName>
    </submittedName>
</protein>
<dbReference type="GO" id="GO:0003700">
    <property type="term" value="F:DNA-binding transcription factor activity"/>
    <property type="evidence" value="ECO:0007669"/>
    <property type="project" value="InterPro"/>
</dbReference>
<accession>A0A0R0A5L6</accession>
<organism evidence="6 7">
    <name type="scientific">Stenotrophomonas panacihumi</name>
    <dbReference type="NCBI Taxonomy" id="676599"/>
    <lineage>
        <taxon>Bacteria</taxon>
        <taxon>Pseudomonadati</taxon>
        <taxon>Pseudomonadota</taxon>
        <taxon>Gammaproteobacteria</taxon>
        <taxon>Lysobacterales</taxon>
        <taxon>Lysobacteraceae</taxon>
        <taxon>Stenotrophomonas</taxon>
    </lineage>
</organism>
<dbReference type="GO" id="GO:0006351">
    <property type="term" value="P:DNA-templated transcription"/>
    <property type="evidence" value="ECO:0007669"/>
    <property type="project" value="TreeGrafter"/>
</dbReference>
<feature type="domain" description="HTH lysR-type" evidence="5">
    <location>
        <begin position="3"/>
        <end position="60"/>
    </location>
</feature>